<evidence type="ECO:0000313" key="1">
    <source>
        <dbReference type="EMBL" id="ERE74105.1"/>
    </source>
</evidence>
<proteinExistence type="predicted"/>
<evidence type="ECO:0000313" key="2">
    <source>
        <dbReference type="Proteomes" id="UP000030759"/>
    </source>
</evidence>
<protein>
    <submittedName>
        <fullName evidence="1">Uncharacterized protein</fullName>
    </submittedName>
</protein>
<accession>A0A061I4M5</accession>
<dbReference type="AlphaFoldDB" id="A0A061I4M5"/>
<gene>
    <name evidence="1" type="ORF">H671_5g13691</name>
</gene>
<dbReference type="Proteomes" id="UP000030759">
    <property type="component" value="Unassembled WGS sequence"/>
</dbReference>
<dbReference type="EMBL" id="KE676230">
    <property type="protein sequence ID" value="ERE74105.1"/>
    <property type="molecule type" value="Genomic_DNA"/>
</dbReference>
<organism evidence="1 2">
    <name type="scientific">Cricetulus griseus</name>
    <name type="common">Chinese hamster</name>
    <name type="synonym">Cricetulus barabensis griseus</name>
    <dbReference type="NCBI Taxonomy" id="10029"/>
    <lineage>
        <taxon>Eukaryota</taxon>
        <taxon>Metazoa</taxon>
        <taxon>Chordata</taxon>
        <taxon>Craniata</taxon>
        <taxon>Vertebrata</taxon>
        <taxon>Euteleostomi</taxon>
        <taxon>Mammalia</taxon>
        <taxon>Eutheria</taxon>
        <taxon>Euarchontoglires</taxon>
        <taxon>Glires</taxon>
        <taxon>Rodentia</taxon>
        <taxon>Myomorpha</taxon>
        <taxon>Muroidea</taxon>
        <taxon>Cricetidae</taxon>
        <taxon>Cricetinae</taxon>
        <taxon>Cricetulus</taxon>
    </lineage>
</organism>
<reference evidence="2" key="1">
    <citation type="journal article" date="2013" name="Nat. Biotechnol.">
        <title>Chinese hamster genome sequenced from sorted chromosomes.</title>
        <authorList>
            <person name="Brinkrolf K."/>
            <person name="Rupp O."/>
            <person name="Laux H."/>
            <person name="Kollin F."/>
            <person name="Ernst W."/>
            <person name="Linke B."/>
            <person name="Kofler R."/>
            <person name="Romand S."/>
            <person name="Hesse F."/>
            <person name="Budach W.E."/>
            <person name="Galosy S."/>
            <person name="Muller D."/>
            <person name="Noll T."/>
            <person name="Wienberg J."/>
            <person name="Jostock T."/>
            <person name="Leonard M."/>
            <person name="Grillari J."/>
            <person name="Tauch A."/>
            <person name="Goesmann A."/>
            <person name="Helk B."/>
            <person name="Mott J.E."/>
            <person name="Puhler A."/>
            <person name="Borth N."/>
        </authorList>
    </citation>
    <scope>NUCLEOTIDE SEQUENCE [LARGE SCALE GENOMIC DNA]</scope>
    <source>
        <strain evidence="2">17A/GY</strain>
    </source>
</reference>
<name>A0A061I4M5_CRIGR</name>
<sequence>MPNNMELIFEIAALEFMRKNSCCFLLMSWLFSNCIIMAIDKFWSPVCGAIGGGCRTFRKMDLVEGYYITCAFEGDISWFICNACSPSIFEEMSSYVRPYWVIMSYTLSPAPVPVTKELNQQHDVIH</sequence>